<dbReference type="RefSeq" id="WP_413281317.1">
    <property type="nucleotide sequence ID" value="NZ_JBHFNT010000289.1"/>
</dbReference>
<keyword evidence="3" id="KW-1185">Reference proteome</keyword>
<sequence>MSRHSIGIRSVAVSFPKLIRTNDYWYDKFPKLADAQKLKRVRLPVTSQPISNQDGLEIWSQEVAPYLNDPFRGNVERRVVSQDESALTLEFQAAKEAIACANLAPEEVELAIVTSLFSESIGFGNASLLARQLNLHCPAWNLETTCSSALVALQNARSLIDTIKVELLTHPTDSNRV</sequence>
<gene>
    <name evidence="2" type="ORF">ACE1CA_31435</name>
</gene>
<evidence type="ECO:0000259" key="1">
    <source>
        <dbReference type="Pfam" id="PF00108"/>
    </source>
</evidence>
<dbReference type="InterPro" id="IPR016039">
    <property type="entry name" value="Thiolase-like"/>
</dbReference>
<protein>
    <recommendedName>
        <fullName evidence="1">Thiolase N-terminal domain-containing protein</fullName>
    </recommendedName>
</protein>
<evidence type="ECO:0000313" key="2">
    <source>
        <dbReference type="EMBL" id="MFB2839027.1"/>
    </source>
</evidence>
<evidence type="ECO:0000313" key="3">
    <source>
        <dbReference type="Proteomes" id="UP001576780"/>
    </source>
</evidence>
<feature type="domain" description="Thiolase N-terminal" evidence="1">
    <location>
        <begin position="80"/>
        <end position="163"/>
    </location>
</feature>
<comment type="caution">
    <text evidence="2">The sequence shown here is derived from an EMBL/GenBank/DDBJ whole genome shotgun (WGS) entry which is preliminary data.</text>
</comment>
<dbReference type="EMBL" id="JBHFNT010000289">
    <property type="protein sequence ID" value="MFB2839027.1"/>
    <property type="molecule type" value="Genomic_DNA"/>
</dbReference>
<dbReference type="Proteomes" id="UP001576780">
    <property type="component" value="Unassembled WGS sequence"/>
</dbReference>
<dbReference type="InterPro" id="IPR020616">
    <property type="entry name" value="Thiolase_N"/>
</dbReference>
<dbReference type="PANTHER" id="PTHR34069:SF2">
    <property type="entry name" value="BETA-KETOACYL-[ACYL-CARRIER-PROTEIN] SYNTHASE III"/>
    <property type="match status" value="1"/>
</dbReference>
<dbReference type="Gene3D" id="3.40.47.10">
    <property type="match status" value="1"/>
</dbReference>
<dbReference type="Pfam" id="PF00108">
    <property type="entry name" value="Thiolase_N"/>
    <property type="match status" value="1"/>
</dbReference>
<organism evidence="2 3">
    <name type="scientific">Floridaenema evergladense BLCC-F167</name>
    <dbReference type="NCBI Taxonomy" id="3153639"/>
    <lineage>
        <taxon>Bacteria</taxon>
        <taxon>Bacillati</taxon>
        <taxon>Cyanobacteriota</taxon>
        <taxon>Cyanophyceae</taxon>
        <taxon>Oscillatoriophycideae</taxon>
        <taxon>Aerosakkonematales</taxon>
        <taxon>Aerosakkonemataceae</taxon>
        <taxon>Floridanema</taxon>
        <taxon>Floridanema evergladense</taxon>
    </lineage>
</organism>
<name>A0ABV4WW27_9CYAN</name>
<proteinExistence type="predicted"/>
<dbReference type="SUPFAM" id="SSF53901">
    <property type="entry name" value="Thiolase-like"/>
    <property type="match status" value="1"/>
</dbReference>
<accession>A0ABV4WW27</accession>
<dbReference type="PANTHER" id="PTHR34069">
    <property type="entry name" value="3-OXOACYL-[ACYL-CARRIER-PROTEIN] SYNTHASE 3"/>
    <property type="match status" value="1"/>
</dbReference>
<reference evidence="2 3" key="1">
    <citation type="submission" date="2024-09" db="EMBL/GenBank/DDBJ databases">
        <title>Floridaenema gen nov. (Aerosakkonemataceae, Aerosakkonematales ord. nov., Cyanobacteria) from benthic tropical and subtropical fresh waters, with the description of four new species.</title>
        <authorList>
            <person name="Moretto J.A."/>
            <person name="Berthold D.E."/>
            <person name="Lefler F.W."/>
            <person name="Huang I.-S."/>
            <person name="Laughinghouse H. IV."/>
        </authorList>
    </citation>
    <scope>NUCLEOTIDE SEQUENCE [LARGE SCALE GENOMIC DNA]</scope>
    <source>
        <strain evidence="2 3">BLCC-F167</strain>
    </source>
</reference>